<dbReference type="FunFam" id="1.10.10.10:FF:000038">
    <property type="entry name" value="Glycine cleavage system transcriptional activator"/>
    <property type="match status" value="1"/>
</dbReference>
<dbReference type="PROSITE" id="PS50931">
    <property type="entry name" value="HTH_LYSR"/>
    <property type="match status" value="1"/>
</dbReference>
<dbReference type="Gene3D" id="3.40.190.10">
    <property type="entry name" value="Periplasmic binding protein-like II"/>
    <property type="match status" value="2"/>
</dbReference>
<dbReference type="InterPro" id="IPR058163">
    <property type="entry name" value="LysR-type_TF_proteobact-type"/>
</dbReference>
<dbReference type="InterPro" id="IPR036388">
    <property type="entry name" value="WH-like_DNA-bd_sf"/>
</dbReference>
<proteinExistence type="inferred from homology"/>
<dbReference type="InterPro" id="IPR005119">
    <property type="entry name" value="LysR_subst-bd"/>
</dbReference>
<dbReference type="Gene3D" id="1.10.10.10">
    <property type="entry name" value="Winged helix-like DNA-binding domain superfamily/Winged helix DNA-binding domain"/>
    <property type="match status" value="1"/>
</dbReference>
<keyword evidence="2" id="KW-0805">Transcription regulation</keyword>
<evidence type="ECO:0000256" key="4">
    <source>
        <dbReference type="ARBA" id="ARBA00023163"/>
    </source>
</evidence>
<reference evidence="6 7" key="1">
    <citation type="submission" date="2020-01" db="EMBL/GenBank/DDBJ databases">
        <authorList>
            <person name="Chen S."/>
        </authorList>
    </citation>
    <scope>NUCLEOTIDE SEQUENCE [LARGE SCALE GENOMIC DNA]</scope>
    <source>
        <strain evidence="6 7">GS-10</strain>
    </source>
</reference>
<dbReference type="PANTHER" id="PTHR30537:SF5">
    <property type="entry name" value="HTH-TYPE TRANSCRIPTIONAL ACTIVATOR TTDR-RELATED"/>
    <property type="match status" value="1"/>
</dbReference>
<dbReference type="Proteomes" id="UP000479043">
    <property type="component" value="Unassembled WGS sequence"/>
</dbReference>
<evidence type="ECO:0000256" key="2">
    <source>
        <dbReference type="ARBA" id="ARBA00023015"/>
    </source>
</evidence>
<comment type="similarity">
    <text evidence="1">Belongs to the LysR transcriptional regulatory family.</text>
</comment>
<gene>
    <name evidence="6" type="ORF">GR167_18955</name>
</gene>
<comment type="caution">
    <text evidence="6">The sequence shown here is derived from an EMBL/GenBank/DDBJ whole genome shotgun (WGS) entry which is preliminary data.</text>
</comment>
<protein>
    <submittedName>
        <fullName evidence="6">LysR family transcriptional regulator</fullName>
    </submittedName>
</protein>
<feature type="domain" description="HTH lysR-type" evidence="5">
    <location>
        <begin position="9"/>
        <end position="66"/>
    </location>
</feature>
<evidence type="ECO:0000256" key="1">
    <source>
        <dbReference type="ARBA" id="ARBA00009437"/>
    </source>
</evidence>
<evidence type="ECO:0000256" key="3">
    <source>
        <dbReference type="ARBA" id="ARBA00023125"/>
    </source>
</evidence>
<dbReference type="GO" id="GO:0003677">
    <property type="term" value="F:DNA binding"/>
    <property type="evidence" value="ECO:0007669"/>
    <property type="project" value="UniProtKB-KW"/>
</dbReference>
<keyword evidence="3" id="KW-0238">DNA-binding</keyword>
<evidence type="ECO:0000313" key="7">
    <source>
        <dbReference type="Proteomes" id="UP000479043"/>
    </source>
</evidence>
<sequence>MAQRPYNLPPMSALVSFEAAARNVSFKAAAQELNVTPAAVSHQVKALETELRQQLFRRNHRGVELTETGAYLLVALQRGFEGISDAVAQLRSDAASATVTIRASTAVSSLWLAPKLAEFWQTHPHIPVSQNVTDFPDHAPACDLSINYGRIEQDSGDVRLLFRDRIAALGSPHFAAKHRIETIGDFARTPLIHMDMPGIEWTHWADWCRDLGYDGPLGGGYRVNNYVIALQAAQDAVGAVLGWGGLTGPLVASGALVKLWPEELASPRDFYIKLHPGASPKAAMVRDWLLGFADRDAAQTAPN</sequence>
<dbReference type="EMBL" id="WWEN01000011">
    <property type="protein sequence ID" value="MYM57404.1"/>
    <property type="molecule type" value="Genomic_DNA"/>
</dbReference>
<name>A0A6L8LMZ9_9RHOB</name>
<dbReference type="RefSeq" id="WP_160975309.1">
    <property type="nucleotide sequence ID" value="NZ_WWEN01000011.1"/>
</dbReference>
<keyword evidence="7" id="KW-1185">Reference proteome</keyword>
<dbReference type="GO" id="GO:0003700">
    <property type="term" value="F:DNA-binding transcription factor activity"/>
    <property type="evidence" value="ECO:0007669"/>
    <property type="project" value="InterPro"/>
</dbReference>
<dbReference type="PRINTS" id="PR00039">
    <property type="entry name" value="HTHLYSR"/>
</dbReference>
<keyword evidence="4" id="KW-0804">Transcription</keyword>
<accession>A0A6L8LMZ9</accession>
<dbReference type="InterPro" id="IPR036390">
    <property type="entry name" value="WH_DNA-bd_sf"/>
</dbReference>
<dbReference type="SUPFAM" id="SSF53850">
    <property type="entry name" value="Periplasmic binding protein-like II"/>
    <property type="match status" value="1"/>
</dbReference>
<dbReference type="InterPro" id="IPR000847">
    <property type="entry name" value="LysR_HTH_N"/>
</dbReference>
<dbReference type="Pfam" id="PF03466">
    <property type="entry name" value="LysR_substrate"/>
    <property type="match status" value="1"/>
</dbReference>
<evidence type="ECO:0000259" key="5">
    <source>
        <dbReference type="PROSITE" id="PS50931"/>
    </source>
</evidence>
<dbReference type="SUPFAM" id="SSF46785">
    <property type="entry name" value="Winged helix' DNA-binding domain"/>
    <property type="match status" value="1"/>
</dbReference>
<dbReference type="Pfam" id="PF00126">
    <property type="entry name" value="HTH_1"/>
    <property type="match status" value="1"/>
</dbReference>
<dbReference type="AlphaFoldDB" id="A0A6L8LMZ9"/>
<evidence type="ECO:0000313" key="6">
    <source>
        <dbReference type="EMBL" id="MYM57404.1"/>
    </source>
</evidence>
<dbReference type="PANTHER" id="PTHR30537">
    <property type="entry name" value="HTH-TYPE TRANSCRIPTIONAL REGULATOR"/>
    <property type="match status" value="1"/>
</dbReference>
<organism evidence="6 7">
    <name type="scientific">Thalassovita mangrovi</name>
    <dbReference type="NCBI Taxonomy" id="2692236"/>
    <lineage>
        <taxon>Bacteria</taxon>
        <taxon>Pseudomonadati</taxon>
        <taxon>Pseudomonadota</taxon>
        <taxon>Alphaproteobacteria</taxon>
        <taxon>Rhodobacterales</taxon>
        <taxon>Roseobacteraceae</taxon>
        <taxon>Thalassovita</taxon>
    </lineage>
</organism>